<proteinExistence type="predicted"/>
<protein>
    <submittedName>
        <fullName evidence="1">Uncharacterized protein</fullName>
    </submittedName>
</protein>
<reference evidence="1 2" key="1">
    <citation type="submission" date="2020-02" db="EMBL/GenBank/DDBJ databases">
        <authorList>
            <person name="Ma Q."/>
            <person name="Huang Y."/>
            <person name="Song X."/>
            <person name="Pei D."/>
        </authorList>
    </citation>
    <scope>NUCLEOTIDE SEQUENCE [LARGE SCALE GENOMIC DNA]</scope>
    <source>
        <strain evidence="1">Sxm20200214</strain>
        <tissue evidence="1">Leaf</tissue>
    </source>
</reference>
<gene>
    <name evidence="1" type="ORF">Bca52824_054975</name>
</gene>
<evidence type="ECO:0000313" key="1">
    <source>
        <dbReference type="EMBL" id="KAG2283755.1"/>
    </source>
</evidence>
<name>A0A8X7UKZ8_BRACI</name>
<organism evidence="1 2">
    <name type="scientific">Brassica carinata</name>
    <name type="common">Ethiopian mustard</name>
    <name type="synonym">Abyssinian cabbage</name>
    <dbReference type="NCBI Taxonomy" id="52824"/>
    <lineage>
        <taxon>Eukaryota</taxon>
        <taxon>Viridiplantae</taxon>
        <taxon>Streptophyta</taxon>
        <taxon>Embryophyta</taxon>
        <taxon>Tracheophyta</taxon>
        <taxon>Spermatophyta</taxon>
        <taxon>Magnoliopsida</taxon>
        <taxon>eudicotyledons</taxon>
        <taxon>Gunneridae</taxon>
        <taxon>Pentapetalae</taxon>
        <taxon>rosids</taxon>
        <taxon>malvids</taxon>
        <taxon>Brassicales</taxon>
        <taxon>Brassicaceae</taxon>
        <taxon>Brassiceae</taxon>
        <taxon>Brassica</taxon>
    </lineage>
</organism>
<keyword evidence="2" id="KW-1185">Reference proteome</keyword>
<evidence type="ECO:0000313" key="2">
    <source>
        <dbReference type="Proteomes" id="UP000886595"/>
    </source>
</evidence>
<dbReference type="AlphaFoldDB" id="A0A8X7UKZ8"/>
<comment type="caution">
    <text evidence="1">The sequence shown here is derived from an EMBL/GenBank/DDBJ whole genome shotgun (WGS) entry which is preliminary data.</text>
</comment>
<accession>A0A8X7UKZ8</accession>
<dbReference type="EMBL" id="JAAMPC010000011">
    <property type="protein sequence ID" value="KAG2283755.1"/>
    <property type="molecule type" value="Genomic_DNA"/>
</dbReference>
<sequence>MDSSSFLFLNASGTHSCFDKETYAGKSWSPKTLRIHQQLHFLEAMQRLNL</sequence>
<dbReference type="Proteomes" id="UP000886595">
    <property type="component" value="Unassembled WGS sequence"/>
</dbReference>